<keyword evidence="3 5" id="KW-0808">Transferase</keyword>
<feature type="site" description="Substrate discrimination" evidence="3">
    <location>
        <position position="13"/>
    </location>
</feature>
<dbReference type="InterPro" id="IPR036775">
    <property type="entry name" value="DNA_pol_Y-fam_lit_finger_sf"/>
</dbReference>
<keyword evidence="3" id="KW-0234">DNA repair</keyword>
<keyword evidence="3 5" id="KW-0548">Nucleotidyltransferase</keyword>
<proteinExistence type="inferred from homology"/>
<dbReference type="Pfam" id="PF00817">
    <property type="entry name" value="IMS"/>
    <property type="match status" value="1"/>
</dbReference>
<dbReference type="PROSITE" id="PS50173">
    <property type="entry name" value="UMUC"/>
    <property type="match status" value="1"/>
</dbReference>
<accession>A0A110A704</accession>
<dbReference type="AlphaFoldDB" id="A0A110A704"/>
<dbReference type="GO" id="GO:0003887">
    <property type="term" value="F:DNA-directed DNA polymerase activity"/>
    <property type="evidence" value="ECO:0007669"/>
    <property type="project" value="UniProtKB-UniRule"/>
</dbReference>
<keyword evidence="7" id="KW-1185">Reference proteome</keyword>
<keyword evidence="3" id="KW-0479">Metal-binding</keyword>
<dbReference type="Pfam" id="PF11799">
    <property type="entry name" value="IMS_C"/>
    <property type="match status" value="1"/>
</dbReference>
<reference evidence="6" key="4">
    <citation type="submission" date="2016-11" db="EMBL/GenBank/DDBJ databases">
        <authorList>
            <person name="Varghese N."/>
            <person name="Submissions S."/>
        </authorList>
    </citation>
    <scope>NUCLEOTIDE SEQUENCE</scope>
    <source>
        <strain evidence="6">DSM 1682</strain>
    </source>
</reference>
<evidence type="ECO:0000256" key="3">
    <source>
        <dbReference type="HAMAP-Rule" id="MF_01113"/>
    </source>
</evidence>
<dbReference type="GO" id="GO:0005829">
    <property type="term" value="C:cytosol"/>
    <property type="evidence" value="ECO:0007669"/>
    <property type="project" value="TreeGrafter"/>
</dbReference>
<dbReference type="GO" id="GO:0003684">
    <property type="term" value="F:damaged DNA binding"/>
    <property type="evidence" value="ECO:0007669"/>
    <property type="project" value="InterPro"/>
</dbReference>
<dbReference type="Proteomes" id="UP000068026">
    <property type="component" value="Chromosome"/>
</dbReference>
<dbReference type="InterPro" id="IPR050116">
    <property type="entry name" value="DNA_polymerase-Y"/>
</dbReference>
<keyword evidence="3" id="KW-0238">DNA-binding</keyword>
<dbReference type="InterPro" id="IPR024728">
    <property type="entry name" value="PolY_HhH_motif"/>
</dbReference>
<name>A0A110A704_ANAPI</name>
<keyword evidence="2 3" id="KW-0515">Mutator protein</keyword>
<dbReference type="Gene3D" id="3.30.70.270">
    <property type="match status" value="1"/>
</dbReference>
<evidence type="ECO:0000256" key="1">
    <source>
        <dbReference type="ARBA" id="ARBA00010945"/>
    </source>
</evidence>
<keyword evidence="3" id="KW-0460">Magnesium</keyword>
<protein>
    <recommendedName>
        <fullName evidence="3">DNA polymerase IV</fullName>
        <shortName evidence="3">Pol IV</shortName>
        <ecNumber evidence="3">2.7.7.7</ecNumber>
    </recommendedName>
</protein>
<keyword evidence="3" id="KW-0227">DNA damage</keyword>
<comment type="cofactor">
    <cofactor evidence="3">
        <name>Mg(2+)</name>
        <dbReference type="ChEBI" id="CHEBI:18420"/>
    </cofactor>
    <text evidence="3">Binds 2 magnesium ions per subunit.</text>
</comment>
<dbReference type="GO" id="GO:0042276">
    <property type="term" value="P:error-prone translesion synthesis"/>
    <property type="evidence" value="ECO:0007669"/>
    <property type="project" value="TreeGrafter"/>
</dbReference>
<dbReference type="RefSeq" id="WP_066048278.1">
    <property type="nucleotide sequence ID" value="NZ_CP014223.1"/>
</dbReference>
<dbReference type="PANTHER" id="PTHR11076:SF33">
    <property type="entry name" value="DNA POLYMERASE KAPPA"/>
    <property type="match status" value="1"/>
</dbReference>
<organism evidence="6 8">
    <name type="scientific">Anaerotignum propionicum DSM 1682</name>
    <dbReference type="NCBI Taxonomy" id="991789"/>
    <lineage>
        <taxon>Bacteria</taxon>
        <taxon>Bacillati</taxon>
        <taxon>Bacillota</taxon>
        <taxon>Clostridia</taxon>
        <taxon>Lachnospirales</taxon>
        <taxon>Anaerotignaceae</taxon>
        <taxon>Anaerotignum</taxon>
    </lineage>
</organism>
<evidence type="ECO:0000313" key="7">
    <source>
        <dbReference type="Proteomes" id="UP000068026"/>
    </source>
</evidence>
<dbReference type="GO" id="GO:0009432">
    <property type="term" value="P:SOS response"/>
    <property type="evidence" value="ECO:0007669"/>
    <property type="project" value="TreeGrafter"/>
</dbReference>
<comment type="catalytic activity">
    <reaction evidence="3">
        <text>DNA(n) + a 2'-deoxyribonucleoside 5'-triphosphate = DNA(n+1) + diphosphate</text>
        <dbReference type="Rhea" id="RHEA:22508"/>
        <dbReference type="Rhea" id="RHEA-COMP:17339"/>
        <dbReference type="Rhea" id="RHEA-COMP:17340"/>
        <dbReference type="ChEBI" id="CHEBI:33019"/>
        <dbReference type="ChEBI" id="CHEBI:61560"/>
        <dbReference type="ChEBI" id="CHEBI:173112"/>
        <dbReference type="EC" id="2.7.7.7"/>
    </reaction>
</comment>
<dbReference type="KEGG" id="cpro:CPRO_09110"/>
<dbReference type="InterPro" id="IPR043128">
    <property type="entry name" value="Rev_trsase/Diguanyl_cyclase"/>
</dbReference>
<dbReference type="OrthoDB" id="9808813at2"/>
<feature type="domain" description="UmuC" evidence="4">
    <location>
        <begin position="4"/>
        <end position="192"/>
    </location>
</feature>
<comment type="subunit">
    <text evidence="3">Monomer.</text>
</comment>
<feature type="active site" evidence="3">
    <location>
        <position position="111"/>
    </location>
</feature>
<dbReference type="Gene3D" id="1.10.150.20">
    <property type="entry name" value="5' to 3' exonuclease, C-terminal subdomain"/>
    <property type="match status" value="1"/>
</dbReference>
<dbReference type="EMBL" id="FQUA01000002">
    <property type="protein sequence ID" value="SHE40166.1"/>
    <property type="molecule type" value="Genomic_DNA"/>
</dbReference>
<dbReference type="CDD" id="cd03586">
    <property type="entry name" value="PolY_Pol_IV_kappa"/>
    <property type="match status" value="1"/>
</dbReference>
<evidence type="ECO:0000259" key="4">
    <source>
        <dbReference type="PROSITE" id="PS50173"/>
    </source>
</evidence>
<evidence type="ECO:0000313" key="6">
    <source>
        <dbReference type="EMBL" id="SHE40166.1"/>
    </source>
</evidence>
<comment type="function">
    <text evidence="3">Poorly processive, error-prone DNA polymerase involved in untargeted mutagenesis. Copies undamaged DNA at stalled replication forks, which arise in vivo from mismatched or misaligned primer ends. These misaligned primers can be extended by PolIV. Exhibits no 3'-5' exonuclease (proofreading) activity. May be involved in translesional synthesis, in conjunction with the beta clamp from PolIII.</text>
</comment>
<evidence type="ECO:0000313" key="8">
    <source>
        <dbReference type="Proteomes" id="UP000184204"/>
    </source>
</evidence>
<dbReference type="PANTHER" id="PTHR11076">
    <property type="entry name" value="DNA REPAIR POLYMERASE UMUC / TRANSFERASE FAMILY MEMBER"/>
    <property type="match status" value="1"/>
</dbReference>
<dbReference type="GO" id="GO:0000287">
    <property type="term" value="F:magnesium ion binding"/>
    <property type="evidence" value="ECO:0007669"/>
    <property type="project" value="UniProtKB-UniRule"/>
</dbReference>
<dbReference type="Gene3D" id="3.40.1170.60">
    <property type="match status" value="1"/>
</dbReference>
<dbReference type="Pfam" id="PF11798">
    <property type="entry name" value="IMS_HHH"/>
    <property type="match status" value="1"/>
</dbReference>
<reference evidence="8" key="3">
    <citation type="submission" date="2016-11" db="EMBL/GenBank/DDBJ databases">
        <authorList>
            <person name="Jaros S."/>
            <person name="Januszkiewicz K."/>
            <person name="Wedrychowicz H."/>
        </authorList>
    </citation>
    <scope>NUCLEOTIDE SEQUENCE [LARGE SCALE GENOMIC DNA]</scope>
    <source>
        <strain evidence="8">DSM 1682</strain>
    </source>
</reference>
<dbReference type="HAMAP" id="MF_01113">
    <property type="entry name" value="DNApol_IV"/>
    <property type="match status" value="1"/>
</dbReference>
<dbReference type="InterPro" id="IPR001126">
    <property type="entry name" value="UmuC"/>
</dbReference>
<feature type="binding site" evidence="3">
    <location>
        <position position="110"/>
    </location>
    <ligand>
        <name>Mg(2+)</name>
        <dbReference type="ChEBI" id="CHEBI:18420"/>
    </ligand>
</feature>
<dbReference type="EC" id="2.7.7.7" evidence="3"/>
<dbReference type="Gene3D" id="3.30.1490.100">
    <property type="entry name" value="DNA polymerase, Y-family, little finger domain"/>
    <property type="match status" value="1"/>
</dbReference>
<reference evidence="5 7" key="1">
    <citation type="journal article" date="2016" name="Genome Announc.">
        <title>Complete Genome Sequence of the Amino Acid-Fermenting Clostridium propionicum X2 (DSM 1682).</title>
        <authorList>
            <person name="Poehlein A."/>
            <person name="Schlien K."/>
            <person name="Chowdhury N.P."/>
            <person name="Gottschalk G."/>
            <person name="Buckel W."/>
            <person name="Daniel R."/>
        </authorList>
    </citation>
    <scope>NUCLEOTIDE SEQUENCE [LARGE SCALE GENOMIC DNA]</scope>
    <source>
        <strain evidence="5 7">X2</strain>
    </source>
</reference>
<keyword evidence="3" id="KW-0963">Cytoplasm</keyword>
<dbReference type="SUPFAM" id="SSF56672">
    <property type="entry name" value="DNA/RNA polymerases"/>
    <property type="match status" value="1"/>
</dbReference>
<sequence length="411" mass="46225">MRTIFHIDVNSAFLSWSAVKMLKEGSMLDLRTVPSAVAGDSESRRGIILAKSTPAKKYGISTGEPKGFALQKCPELICVPPDFSLYTRNSEEMFRILSQYSDRVEPFSIDEGFLDYTGMEYLFGTPLEGAEKIKEHIKKELGFTVNIGISVNKLLAKMAGELEKPDKIITLFPEELEKKLWPLPVEEMFMVGRRIGPRLRKMGIRTIGELAKYPAALLEKEFKSYGRMLNAYANGIDDTSVAHVETVQEVKSVGNSTTIPYDVEEREEAYKILLSLSETVSMRLREGRFCAREIGVVIKTTDFQVYSHQTKLLNAIDCTNAVYETAKKVFDEAWKKEPIRHLGIRAAHLCSDECIQLSILDEDWSKEKQADAAMDILRGKYGRETVVRSTFIGGIEPAYGGGSLKINHLKK</sequence>
<dbReference type="SUPFAM" id="SSF100879">
    <property type="entry name" value="Lesion bypass DNA polymerase (Y-family), little finger domain"/>
    <property type="match status" value="1"/>
</dbReference>
<dbReference type="GO" id="GO:0006261">
    <property type="term" value="P:DNA-templated DNA replication"/>
    <property type="evidence" value="ECO:0007669"/>
    <property type="project" value="UniProtKB-UniRule"/>
</dbReference>
<dbReference type="GO" id="GO:0006281">
    <property type="term" value="P:DNA repair"/>
    <property type="evidence" value="ECO:0007669"/>
    <property type="project" value="UniProtKB-UniRule"/>
</dbReference>
<comment type="similarity">
    <text evidence="1 3">Belongs to the DNA polymerase type-Y family.</text>
</comment>
<dbReference type="EMBL" id="CP014223">
    <property type="protein sequence ID" value="AMJ40510.1"/>
    <property type="molecule type" value="Genomic_DNA"/>
</dbReference>
<keyword evidence="3" id="KW-0239">DNA-directed DNA polymerase</keyword>
<gene>
    <name evidence="3" type="primary">dinB</name>
    <name evidence="5" type="synonym">dinB_1</name>
    <name evidence="5" type="ORF">CPRO_09110</name>
    <name evidence="6" type="ORF">SAMN02745151_00573</name>
</gene>
<dbReference type="Proteomes" id="UP000184204">
    <property type="component" value="Unassembled WGS sequence"/>
</dbReference>
<evidence type="ECO:0000313" key="5">
    <source>
        <dbReference type="EMBL" id="AMJ40510.1"/>
    </source>
</evidence>
<evidence type="ECO:0000256" key="2">
    <source>
        <dbReference type="ARBA" id="ARBA00022457"/>
    </source>
</evidence>
<keyword evidence="3" id="KW-0235">DNA replication</keyword>
<dbReference type="InterPro" id="IPR043502">
    <property type="entry name" value="DNA/RNA_pol_sf"/>
</dbReference>
<dbReference type="InterPro" id="IPR022880">
    <property type="entry name" value="DNApol_IV"/>
</dbReference>
<comment type="subcellular location">
    <subcellularLocation>
        <location evidence="3">Cytoplasm</location>
    </subcellularLocation>
</comment>
<reference evidence="7" key="2">
    <citation type="submission" date="2016-01" db="EMBL/GenBank/DDBJ databases">
        <authorList>
            <person name="Poehlein A."/>
            <person name="Schlien K."/>
            <person name="Gottschalk G."/>
            <person name="Buckel W."/>
            <person name="Daniel R."/>
        </authorList>
    </citation>
    <scope>NUCLEOTIDE SEQUENCE [LARGE SCALE GENOMIC DNA]</scope>
    <source>
        <strain evidence="7">X2</strain>
    </source>
</reference>
<dbReference type="InterPro" id="IPR017961">
    <property type="entry name" value="DNA_pol_Y-fam_little_finger"/>
</dbReference>
<feature type="binding site" evidence="3">
    <location>
        <position position="8"/>
    </location>
    <ligand>
        <name>Mg(2+)</name>
        <dbReference type="ChEBI" id="CHEBI:18420"/>
    </ligand>
</feature>